<gene>
    <name evidence="2" type="ORF">CPELLU_LOCUS11115</name>
</gene>
<keyword evidence="3" id="KW-1185">Reference proteome</keyword>
<comment type="caution">
    <text evidence="2">The sequence shown here is derived from an EMBL/GenBank/DDBJ whole genome shotgun (WGS) entry which is preliminary data.</text>
</comment>
<dbReference type="Gene3D" id="3.40.50.300">
    <property type="entry name" value="P-loop containing nucleotide triphosphate hydrolases"/>
    <property type="match status" value="1"/>
</dbReference>
<dbReference type="InterPro" id="IPR027417">
    <property type="entry name" value="P-loop_NTPase"/>
</dbReference>
<dbReference type="Proteomes" id="UP000789759">
    <property type="component" value="Unassembled WGS sequence"/>
</dbReference>
<organism evidence="2 3">
    <name type="scientific">Cetraspora pellucida</name>
    <dbReference type="NCBI Taxonomy" id="1433469"/>
    <lineage>
        <taxon>Eukaryota</taxon>
        <taxon>Fungi</taxon>
        <taxon>Fungi incertae sedis</taxon>
        <taxon>Mucoromycota</taxon>
        <taxon>Glomeromycotina</taxon>
        <taxon>Glomeromycetes</taxon>
        <taxon>Diversisporales</taxon>
        <taxon>Gigasporaceae</taxon>
        <taxon>Cetraspora</taxon>
    </lineage>
</organism>
<sequence length="1048" mass="121081">MNENKLSNSMDDFCERMDQWNRGEGESHQHAFSLGQLLLKENTNSKGVGGATRGIFLIGDQSSSKSTTVNSIIQQVALQMGNNTVTKIRTWIDHRYDPELEVAKYDLLIEKHDKSENPVTLLHNRSLQDLTTEFAKLNETITDSITRRTLDKVIERQKSQNDSIVLLCISATRAFESSSWTRHMDLIEKLDGKNLIVLVTRMDLLNISEVSQEIRTNKEFIKTLPDNVFDIQVESNDFGPLRCSSWDILQYFRTKIELQAKPHHLPDGVQFHYAASNSESLDDLLEQGWDAFKKSEEKNNEMMLEILCGKKDEWKKHGIELIELSYKQSEFRNSVGMENLRKKLLNTLHIHIVKAAKELMNYTSEWQSNKIKELNIMVKRIESFKDRSELITSFCRKFIVVFQTLFASPLYTPTIHSNHRLKKFGNEIKKAREARTEYGWSLIDMWEIFETLKGTNGFAEFPPQEFCDKNFQKYIDDVESHINSADARLNTAQMLIQRLTQEYTLRSSLISLQKPDAKKFVSRQVQASTATQLSFGPAVDQKISEDYGKIFCIHDKYKQENTNSGTENSIEMRGGNQWVSVLGALCLLLHAEYTIHIMRDTEFSFLLRLQSEDPMKGILVSKFKQYWELRNENKENSVDQQSTEKQIAEIMKSMGKIGKLKFKNTESAKVPPIDDISWAIYAMFFEKSYSLLKETLDERTDLVVLTHATSLVHCYQLSGICVHRDEDYLMKWAADNPNSAYGRAFVVTEQDVIDLVKPSPDETQQIADFPKRKTFHDLTMDNFKMFQKGKKNGNELQTNSAGEIKNKPFIFSTLPETTTDRIRNSMKGKPLDQEDMVKLFIDLVDMGRNPDTFDEPESKTNLSEKEESAVNYVYRRRLTMGISSSITDVIQQLAKVQYNFSHQQIADTLKRELLGRVASLLLGYEYPYHPDERPSSKWYLSPEVVIRFLVANESVFESMSESDERNWKVLLDHRISESPLVMRIENLILNTYNNVVVAIFEDKEEDIPNIDFDEKKTMADINKLIKDGDQNDDGNDDSEYKDNEENTK</sequence>
<accession>A0A9N9ERA2</accession>
<protein>
    <submittedName>
        <fullName evidence="2">7800_t:CDS:1</fullName>
    </submittedName>
</protein>
<evidence type="ECO:0000313" key="3">
    <source>
        <dbReference type="Proteomes" id="UP000789759"/>
    </source>
</evidence>
<feature type="region of interest" description="Disordered" evidence="1">
    <location>
        <begin position="1024"/>
        <end position="1048"/>
    </location>
</feature>
<reference evidence="2" key="1">
    <citation type="submission" date="2021-06" db="EMBL/GenBank/DDBJ databases">
        <authorList>
            <person name="Kallberg Y."/>
            <person name="Tangrot J."/>
            <person name="Rosling A."/>
        </authorList>
    </citation>
    <scope>NUCLEOTIDE SEQUENCE</scope>
    <source>
        <strain evidence="2">FL966</strain>
    </source>
</reference>
<dbReference type="AlphaFoldDB" id="A0A9N9ERA2"/>
<proteinExistence type="predicted"/>
<name>A0A9N9ERA2_9GLOM</name>
<evidence type="ECO:0000256" key="1">
    <source>
        <dbReference type="SAM" id="MobiDB-lite"/>
    </source>
</evidence>
<feature type="compositionally biased region" description="Basic and acidic residues" evidence="1">
    <location>
        <begin position="1038"/>
        <end position="1048"/>
    </location>
</feature>
<evidence type="ECO:0000313" key="2">
    <source>
        <dbReference type="EMBL" id="CAG8687723.1"/>
    </source>
</evidence>
<dbReference type="EMBL" id="CAJVQA010009600">
    <property type="protein sequence ID" value="CAG8687723.1"/>
    <property type="molecule type" value="Genomic_DNA"/>
</dbReference>
<dbReference type="OrthoDB" id="2341214at2759"/>
<dbReference type="SUPFAM" id="SSF52540">
    <property type="entry name" value="P-loop containing nucleoside triphosphate hydrolases"/>
    <property type="match status" value="1"/>
</dbReference>